<evidence type="ECO:0000256" key="1">
    <source>
        <dbReference type="ARBA" id="ARBA00004117"/>
    </source>
</evidence>
<dbReference type="Pfam" id="PF22692">
    <property type="entry name" value="LlgE_F_G_D1"/>
    <property type="match status" value="1"/>
</dbReference>
<evidence type="ECO:0000313" key="8">
    <source>
        <dbReference type="EMBL" id="RDI75986.1"/>
    </source>
</evidence>
<keyword evidence="8" id="KW-0966">Cell projection</keyword>
<keyword evidence="9" id="KW-1185">Reference proteome</keyword>
<comment type="similarity">
    <text evidence="2 4">Belongs to the flagella basal body rod proteins family.</text>
</comment>
<dbReference type="GO" id="GO:0071978">
    <property type="term" value="P:bacterial-type flagellum-dependent swarming motility"/>
    <property type="evidence" value="ECO:0007669"/>
    <property type="project" value="TreeGrafter"/>
</dbReference>
<comment type="subcellular location">
    <subcellularLocation>
        <location evidence="1 4">Bacterial flagellum basal body</location>
    </subcellularLocation>
</comment>
<feature type="domain" description="Flagellar basal body rod protein N-terminal" evidence="5">
    <location>
        <begin position="5"/>
        <end position="35"/>
    </location>
</feature>
<protein>
    <recommendedName>
        <fullName evidence="4">Flagellar hook protein FlgE</fullName>
    </recommendedName>
</protein>
<evidence type="ECO:0000259" key="5">
    <source>
        <dbReference type="Pfam" id="PF00460"/>
    </source>
</evidence>
<evidence type="ECO:0000256" key="3">
    <source>
        <dbReference type="ARBA" id="ARBA00023143"/>
    </source>
</evidence>
<dbReference type="PANTHER" id="PTHR30435">
    <property type="entry name" value="FLAGELLAR PROTEIN"/>
    <property type="match status" value="1"/>
</dbReference>
<dbReference type="InterPro" id="IPR001444">
    <property type="entry name" value="Flag_bb_rod_N"/>
</dbReference>
<evidence type="ECO:0000259" key="7">
    <source>
        <dbReference type="Pfam" id="PF22692"/>
    </source>
</evidence>
<keyword evidence="8" id="KW-0969">Cilium</keyword>
<evidence type="ECO:0000313" key="9">
    <source>
        <dbReference type="Proteomes" id="UP000254134"/>
    </source>
</evidence>
<feature type="domain" description="Flagellar hook protein FlgE/F/G-like D1" evidence="7">
    <location>
        <begin position="95"/>
        <end position="178"/>
    </location>
</feature>
<dbReference type="AlphaFoldDB" id="A0A7M2Z0N6"/>
<dbReference type="SUPFAM" id="SSF117143">
    <property type="entry name" value="Flagellar hook protein flgE"/>
    <property type="match status" value="1"/>
</dbReference>
<dbReference type="PROSITE" id="PS00588">
    <property type="entry name" value="FLAGELLA_BB_ROD"/>
    <property type="match status" value="1"/>
</dbReference>
<dbReference type="InterPro" id="IPR020013">
    <property type="entry name" value="Flagellar_FlgE/F/G"/>
</dbReference>
<feature type="domain" description="Flagellar basal-body/hook protein C-terminal" evidence="6">
    <location>
        <begin position="235"/>
        <end position="279"/>
    </location>
</feature>
<dbReference type="InterPro" id="IPR053967">
    <property type="entry name" value="LlgE_F_G-like_D1"/>
</dbReference>
<proteinExistence type="inferred from homology"/>
<organism evidence="8 9">
    <name type="scientific">Gaiella occulta</name>
    <dbReference type="NCBI Taxonomy" id="1002870"/>
    <lineage>
        <taxon>Bacteria</taxon>
        <taxon>Bacillati</taxon>
        <taxon>Actinomycetota</taxon>
        <taxon>Thermoleophilia</taxon>
        <taxon>Gaiellales</taxon>
        <taxon>Gaiellaceae</taxon>
        <taxon>Gaiella</taxon>
    </lineage>
</organism>
<gene>
    <name evidence="8" type="ORF">Gocc_0405</name>
</gene>
<dbReference type="GO" id="GO:0005829">
    <property type="term" value="C:cytosol"/>
    <property type="evidence" value="ECO:0007669"/>
    <property type="project" value="TreeGrafter"/>
</dbReference>
<dbReference type="NCBIfam" id="TIGR03506">
    <property type="entry name" value="FlgEFG_subfam"/>
    <property type="match status" value="2"/>
</dbReference>
<dbReference type="InterPro" id="IPR019776">
    <property type="entry name" value="Flagellar_basal_body_rod_CS"/>
</dbReference>
<comment type="function">
    <text evidence="4">A flexible structure which links the flagellar filament to the drive apparatus in the basal body.</text>
</comment>
<dbReference type="GO" id="GO:0009424">
    <property type="term" value="C:bacterial-type flagellum hook"/>
    <property type="evidence" value="ECO:0007669"/>
    <property type="project" value="TreeGrafter"/>
</dbReference>
<reference evidence="8 9" key="1">
    <citation type="submission" date="2018-07" db="EMBL/GenBank/DDBJ databases">
        <title>High-quality-draft genome sequence of Gaiella occulta.</title>
        <authorList>
            <person name="Severino R."/>
            <person name="Froufe H.J.C."/>
            <person name="Rainey F.A."/>
            <person name="Barroso C."/>
            <person name="Albuquerque L."/>
            <person name="Lobo-Da-Cunha A."/>
            <person name="Da Costa M.S."/>
            <person name="Egas C."/>
        </authorList>
    </citation>
    <scope>NUCLEOTIDE SEQUENCE [LARGE SCALE GENOMIC DNA]</scope>
    <source>
        <strain evidence="8 9">F2-233</strain>
    </source>
</reference>
<dbReference type="Proteomes" id="UP000254134">
    <property type="component" value="Unassembled WGS sequence"/>
</dbReference>
<reference evidence="9" key="2">
    <citation type="journal article" date="2019" name="MicrobiologyOpen">
        <title>High-quality draft genome sequence of Gaiella occulta isolated from a 150 meter deep mineral water borehole and comparison with the genome sequences of other deep-branching lineages of the phylum Actinobacteria.</title>
        <authorList>
            <person name="Severino R."/>
            <person name="Froufe H.J.C."/>
            <person name="Barroso C."/>
            <person name="Albuquerque L."/>
            <person name="Lobo-da-Cunha A."/>
            <person name="da Costa M.S."/>
            <person name="Egas C."/>
        </authorList>
    </citation>
    <scope>NUCLEOTIDE SEQUENCE [LARGE SCALE GENOMIC DNA]</scope>
    <source>
        <strain evidence="9">F2-233</strain>
    </source>
</reference>
<name>A0A7M2Z0N6_9ACTN</name>
<dbReference type="OrthoDB" id="9804559at2"/>
<dbReference type="InterPro" id="IPR010930">
    <property type="entry name" value="Flg_bb/hook_C_dom"/>
</dbReference>
<evidence type="ECO:0000256" key="4">
    <source>
        <dbReference type="RuleBase" id="RU362116"/>
    </source>
</evidence>
<dbReference type="EMBL" id="QQZY01000001">
    <property type="protein sequence ID" value="RDI75986.1"/>
    <property type="molecule type" value="Genomic_DNA"/>
</dbReference>
<evidence type="ECO:0000259" key="6">
    <source>
        <dbReference type="Pfam" id="PF06429"/>
    </source>
</evidence>
<dbReference type="InterPro" id="IPR037925">
    <property type="entry name" value="FlgE/F/G-like"/>
</dbReference>
<keyword evidence="8" id="KW-0282">Flagellum</keyword>
<keyword evidence="3 4" id="KW-0975">Bacterial flagellum</keyword>
<dbReference type="Pfam" id="PF00460">
    <property type="entry name" value="Flg_bb_rod"/>
    <property type="match status" value="1"/>
</dbReference>
<dbReference type="GO" id="GO:0009425">
    <property type="term" value="C:bacterial-type flagellum basal body"/>
    <property type="evidence" value="ECO:0007669"/>
    <property type="project" value="UniProtKB-SubCell"/>
</dbReference>
<evidence type="ECO:0000256" key="2">
    <source>
        <dbReference type="ARBA" id="ARBA00009677"/>
    </source>
</evidence>
<dbReference type="RefSeq" id="WP_114794854.1">
    <property type="nucleotide sequence ID" value="NZ_QQZY01000001.1"/>
</dbReference>
<accession>A0A7M2Z0N6</accession>
<dbReference type="PANTHER" id="PTHR30435:SF1">
    <property type="entry name" value="FLAGELLAR HOOK PROTEIN FLGE"/>
    <property type="match status" value="1"/>
</dbReference>
<dbReference type="Pfam" id="PF06429">
    <property type="entry name" value="Flg_bbr_C"/>
    <property type="match status" value="1"/>
</dbReference>
<sequence>MLRSMYSAISGLKNHQTMLDVVGANIANVNTVGYKAERTSFKELISQTVRGASGATAARGGTNPLQVGLGAGIASIDQLVTQGNLQTTSVVTDVAIQGDGFFQVQDQAGTEIYFTRAGNFSLDEQAGTSYLVTADGYYVWGRTDGGNGIVEPADPLGRIGIPTTAKSVAIDQTGLVSYIDGTSGAVVQAGRIQVAKFGNPAGLERAGNSLLRASNNSGAAVLGDPTTGGRGQLVSGALEMSNVDLAQEFTNMISAQRGFQANSRIISASDELLQDLVNLKR</sequence>
<comment type="caution">
    <text evidence="8">The sequence shown here is derived from an EMBL/GenBank/DDBJ whole genome shotgun (WGS) entry which is preliminary data.</text>
</comment>